<evidence type="ECO:0000313" key="8">
    <source>
        <dbReference type="Proteomes" id="UP001082703"/>
    </source>
</evidence>
<sequence length="236" mass="25294">MGQSLLKVDNLSAAYGGIKALNNVSIEIEEGKIVSVLGSNGAGKTTLLKCICAAMKPTGGTISFRGKPLPNKPHEVVKAGLTHAPEGRQILANMTVMDNLMVGAYLRNDKAEVKKDLEYAFTLFPRLKERQKQYGGHLSGGEQQMLAICRALMAKPSLVMLDEPSLGLAPIIVSQIFDIIKELKKNGTSILLVEQNAYKALSISDSAYVMSVGSIVKQGSAEELLADKSLTEAYLG</sequence>
<proteinExistence type="inferred from homology"/>
<reference evidence="7 8" key="1">
    <citation type="submission" date="2022-11" db="EMBL/GenBank/DDBJ databases">
        <authorList>
            <person name="Caiyu Z."/>
        </authorList>
    </citation>
    <scope>NUCLEOTIDE SEQUENCE [LARGE SCALE GENOMIC DNA]</scope>
    <source>
        <strain evidence="7 8">YR-4</strain>
    </source>
</reference>
<dbReference type="PROSITE" id="PS50893">
    <property type="entry name" value="ABC_TRANSPORTER_2"/>
    <property type="match status" value="1"/>
</dbReference>
<name>A0ABT4BV02_9FIRM</name>
<keyword evidence="3" id="KW-0547">Nucleotide-binding</keyword>
<gene>
    <name evidence="7" type="ORF">OUY18_10700</name>
</gene>
<dbReference type="SUPFAM" id="SSF52540">
    <property type="entry name" value="P-loop containing nucleoside triphosphate hydrolases"/>
    <property type="match status" value="1"/>
</dbReference>
<keyword evidence="5" id="KW-0029">Amino-acid transport</keyword>
<evidence type="ECO:0000259" key="6">
    <source>
        <dbReference type="PROSITE" id="PS50893"/>
    </source>
</evidence>
<dbReference type="PANTHER" id="PTHR43820">
    <property type="entry name" value="HIGH-AFFINITY BRANCHED-CHAIN AMINO ACID TRANSPORT ATP-BINDING PROTEIN LIVF"/>
    <property type="match status" value="1"/>
</dbReference>
<evidence type="ECO:0000256" key="3">
    <source>
        <dbReference type="ARBA" id="ARBA00022741"/>
    </source>
</evidence>
<dbReference type="InterPro" id="IPR027417">
    <property type="entry name" value="P-loop_NTPase"/>
</dbReference>
<dbReference type="Gene3D" id="3.40.50.300">
    <property type="entry name" value="P-loop containing nucleotide triphosphate hydrolases"/>
    <property type="match status" value="1"/>
</dbReference>
<evidence type="ECO:0000256" key="5">
    <source>
        <dbReference type="ARBA" id="ARBA00022970"/>
    </source>
</evidence>
<dbReference type="InterPro" id="IPR003593">
    <property type="entry name" value="AAA+_ATPase"/>
</dbReference>
<dbReference type="InterPro" id="IPR030660">
    <property type="entry name" value="ABC_branched_ATPase_LivF/BraG"/>
</dbReference>
<dbReference type="GO" id="GO:0005524">
    <property type="term" value="F:ATP binding"/>
    <property type="evidence" value="ECO:0007669"/>
    <property type="project" value="UniProtKB-KW"/>
</dbReference>
<evidence type="ECO:0000256" key="4">
    <source>
        <dbReference type="ARBA" id="ARBA00022840"/>
    </source>
</evidence>
<protein>
    <submittedName>
        <fullName evidence="7">ABC transporter ATP-binding protein</fullName>
    </submittedName>
</protein>
<organism evidence="7 8">
    <name type="scientific">Caproiciproducens galactitolivorans</name>
    <dbReference type="NCBI Taxonomy" id="642589"/>
    <lineage>
        <taxon>Bacteria</taxon>
        <taxon>Bacillati</taxon>
        <taxon>Bacillota</taxon>
        <taxon>Clostridia</taxon>
        <taxon>Eubacteriales</taxon>
        <taxon>Acutalibacteraceae</taxon>
        <taxon>Caproiciproducens</taxon>
    </lineage>
</organism>
<dbReference type="SMART" id="SM00382">
    <property type="entry name" value="AAA"/>
    <property type="match status" value="1"/>
</dbReference>
<dbReference type="InterPro" id="IPR052156">
    <property type="entry name" value="BCAA_Transport_ATP-bd_LivF"/>
</dbReference>
<keyword evidence="2" id="KW-0813">Transport</keyword>
<accession>A0ABT4BV02</accession>
<dbReference type="PANTHER" id="PTHR43820:SF4">
    <property type="entry name" value="HIGH-AFFINITY BRANCHED-CHAIN AMINO ACID TRANSPORT ATP-BINDING PROTEIN LIVF"/>
    <property type="match status" value="1"/>
</dbReference>
<evidence type="ECO:0000256" key="1">
    <source>
        <dbReference type="ARBA" id="ARBA00005417"/>
    </source>
</evidence>
<dbReference type="InterPro" id="IPR017871">
    <property type="entry name" value="ABC_transporter-like_CS"/>
</dbReference>
<dbReference type="EMBL" id="JAPOHA010000010">
    <property type="protein sequence ID" value="MCY1714721.1"/>
    <property type="molecule type" value="Genomic_DNA"/>
</dbReference>
<dbReference type="InterPro" id="IPR003439">
    <property type="entry name" value="ABC_transporter-like_ATP-bd"/>
</dbReference>
<evidence type="ECO:0000313" key="7">
    <source>
        <dbReference type="EMBL" id="MCY1714721.1"/>
    </source>
</evidence>
<dbReference type="PIRSF" id="PIRSF039137">
    <property type="entry name" value="ABC_branched_ATPase"/>
    <property type="match status" value="1"/>
</dbReference>
<keyword evidence="4 7" id="KW-0067">ATP-binding</keyword>
<comment type="caution">
    <text evidence="7">The sequence shown here is derived from an EMBL/GenBank/DDBJ whole genome shotgun (WGS) entry which is preliminary data.</text>
</comment>
<dbReference type="Pfam" id="PF00005">
    <property type="entry name" value="ABC_tran"/>
    <property type="match status" value="1"/>
</dbReference>
<evidence type="ECO:0000256" key="2">
    <source>
        <dbReference type="ARBA" id="ARBA00022448"/>
    </source>
</evidence>
<dbReference type="PROSITE" id="PS00211">
    <property type="entry name" value="ABC_TRANSPORTER_1"/>
    <property type="match status" value="1"/>
</dbReference>
<feature type="domain" description="ABC transporter" evidence="6">
    <location>
        <begin position="6"/>
        <end position="235"/>
    </location>
</feature>
<comment type="similarity">
    <text evidence="1">Belongs to the ABC transporter superfamily.</text>
</comment>
<dbReference type="CDD" id="cd03224">
    <property type="entry name" value="ABC_TM1139_LivF_branched"/>
    <property type="match status" value="1"/>
</dbReference>
<keyword evidence="8" id="KW-1185">Reference proteome</keyword>
<dbReference type="Proteomes" id="UP001082703">
    <property type="component" value="Unassembled WGS sequence"/>
</dbReference>